<keyword evidence="2" id="KW-1185">Reference proteome</keyword>
<organism evidence="1 2">
    <name type="scientific">Syntrophaceticus schinkii</name>
    <dbReference type="NCBI Taxonomy" id="499207"/>
    <lineage>
        <taxon>Bacteria</taxon>
        <taxon>Bacillati</taxon>
        <taxon>Bacillota</taxon>
        <taxon>Clostridia</taxon>
        <taxon>Thermoanaerobacterales</taxon>
        <taxon>Thermoanaerobacterales Family III. Incertae Sedis</taxon>
        <taxon>Syntrophaceticus</taxon>
    </lineage>
</organism>
<dbReference type="PANTHER" id="PTHR36441">
    <property type="entry name" value="HYPOTHETICAL CYTOSOLIC PROTEIN"/>
    <property type="match status" value="1"/>
</dbReference>
<dbReference type="PANTHER" id="PTHR36441:SF1">
    <property type="entry name" value="DUF503 DOMAIN-CONTAINING PROTEIN"/>
    <property type="match status" value="1"/>
</dbReference>
<evidence type="ECO:0000313" key="1">
    <source>
        <dbReference type="EMBL" id="CEO87880.1"/>
    </source>
</evidence>
<dbReference type="RefSeq" id="WP_044664163.1">
    <property type="nucleotide sequence ID" value="NZ_CDRZ01000038.1"/>
</dbReference>
<accession>A0A0B7MCT2</accession>
<sequence length="93" mass="10883">MVIGLCIVELLIGEAGSLKDKRRILKSMMDRVKAHYNVSIAEIDQHDIWQRSTIAFTCVTNERKHAFRVLNSVVKFFEKQRESQVLDYQIEMI</sequence>
<reference evidence="2" key="1">
    <citation type="submission" date="2015-01" db="EMBL/GenBank/DDBJ databases">
        <authorList>
            <person name="Manzoor Shahid"/>
            <person name="Zubair Saima"/>
        </authorList>
    </citation>
    <scope>NUCLEOTIDE SEQUENCE [LARGE SCALE GENOMIC DNA]</scope>
    <source>
        <strain evidence="2">Sp3</strain>
    </source>
</reference>
<gene>
    <name evidence="1" type="ORF">SSCH_1320002</name>
</gene>
<dbReference type="OrthoDB" id="9809023at2"/>
<proteinExistence type="predicted"/>
<dbReference type="Pfam" id="PF04456">
    <property type="entry name" value="DUF503"/>
    <property type="match status" value="1"/>
</dbReference>
<dbReference type="Gene3D" id="3.30.70.1120">
    <property type="entry name" value="TT1725-like"/>
    <property type="match status" value="1"/>
</dbReference>
<dbReference type="InterPro" id="IPR007546">
    <property type="entry name" value="DUF503"/>
</dbReference>
<dbReference type="Proteomes" id="UP000046155">
    <property type="component" value="Unassembled WGS sequence"/>
</dbReference>
<name>A0A0B7MCT2_9FIRM</name>
<protein>
    <recommendedName>
        <fullName evidence="3">DUF503 domain-containing protein</fullName>
    </recommendedName>
</protein>
<dbReference type="InterPro" id="IPR036746">
    <property type="entry name" value="TT1725-like_sf"/>
</dbReference>
<dbReference type="AlphaFoldDB" id="A0A0B7MCT2"/>
<dbReference type="EMBL" id="CDRZ01000038">
    <property type="protein sequence ID" value="CEO87880.1"/>
    <property type="molecule type" value="Genomic_DNA"/>
</dbReference>
<evidence type="ECO:0008006" key="3">
    <source>
        <dbReference type="Google" id="ProtNLM"/>
    </source>
</evidence>
<dbReference type="SUPFAM" id="SSF103007">
    <property type="entry name" value="Hypothetical protein TT1725"/>
    <property type="match status" value="1"/>
</dbReference>
<evidence type="ECO:0000313" key="2">
    <source>
        <dbReference type="Proteomes" id="UP000046155"/>
    </source>
</evidence>